<name>A0A2P2PJR8_RHIMU</name>
<accession>A0A2P2PJR8</accession>
<dbReference type="AlphaFoldDB" id="A0A2P2PJR8"/>
<sequence>MRYSPDYLNVSSLFTSLSSRIEGIFLENSLDKNELDAASESLDSEKNVGIADCNEGESDDSGPNHTKLTIVDTSVVNLGKPSVVTELIFSGKASSGITNPLREKVRDYSEDSAQEHVPKTATNLLSNGENKPNKSNGSKGKFDSSASDQKELNSDSRKKLVESVQDWDSLLHENQFPRTLKHQFSRRAKSQHLDNFILPVKRRRLTACSGAEMSRAIKKLSVGPRSNEIGPSCALNLHKAGCHTSQEKFSSSSLEGCPDLESSGGATIAVCSGIEKSHGENVEHQSPSLIDLNVPQVTLESEDRINQPQLEVEKEAMSANIPCLSSDTEKPDSEALGSSSNADPAEAQLTMDHRRKSTRNRPLSIRALEALESKLLNGKKRRRSTQEVPPGSSSNRDRSKVKVRSSSAGIGIADATEQREANEASTNEMDSIGKTPNKYEEM</sequence>
<feature type="region of interest" description="Disordered" evidence="1">
    <location>
        <begin position="323"/>
        <end position="442"/>
    </location>
</feature>
<organism evidence="2">
    <name type="scientific">Rhizophora mucronata</name>
    <name type="common">Asiatic mangrove</name>
    <dbReference type="NCBI Taxonomy" id="61149"/>
    <lineage>
        <taxon>Eukaryota</taxon>
        <taxon>Viridiplantae</taxon>
        <taxon>Streptophyta</taxon>
        <taxon>Embryophyta</taxon>
        <taxon>Tracheophyta</taxon>
        <taxon>Spermatophyta</taxon>
        <taxon>Magnoliopsida</taxon>
        <taxon>eudicotyledons</taxon>
        <taxon>Gunneridae</taxon>
        <taxon>Pentapetalae</taxon>
        <taxon>rosids</taxon>
        <taxon>fabids</taxon>
        <taxon>Malpighiales</taxon>
        <taxon>Rhizophoraceae</taxon>
        <taxon>Rhizophora</taxon>
    </lineage>
</organism>
<dbReference type="EMBL" id="GGEC01074482">
    <property type="protein sequence ID" value="MBX54966.1"/>
    <property type="molecule type" value="Transcribed_RNA"/>
</dbReference>
<reference evidence="2" key="1">
    <citation type="submission" date="2018-02" db="EMBL/GenBank/DDBJ databases">
        <title>Rhizophora mucronata_Transcriptome.</title>
        <authorList>
            <person name="Meera S.P."/>
            <person name="Sreeshan A."/>
            <person name="Augustine A."/>
        </authorList>
    </citation>
    <scope>NUCLEOTIDE SEQUENCE</scope>
    <source>
        <tissue evidence="2">Leaf</tissue>
    </source>
</reference>
<evidence type="ECO:0000313" key="2">
    <source>
        <dbReference type="EMBL" id="MBX54966.1"/>
    </source>
</evidence>
<evidence type="ECO:0000256" key="1">
    <source>
        <dbReference type="SAM" id="MobiDB-lite"/>
    </source>
</evidence>
<feature type="compositionally biased region" description="Basic and acidic residues" evidence="1">
    <location>
        <begin position="106"/>
        <end position="118"/>
    </location>
</feature>
<feature type="compositionally biased region" description="Low complexity" evidence="1">
    <location>
        <begin position="126"/>
        <end position="139"/>
    </location>
</feature>
<feature type="region of interest" description="Disordered" evidence="1">
    <location>
        <begin position="106"/>
        <end position="157"/>
    </location>
</feature>
<protein>
    <submittedName>
        <fullName evidence="2">Uncharacterized protein</fullName>
    </submittedName>
</protein>
<feature type="compositionally biased region" description="Basic and acidic residues" evidence="1">
    <location>
        <begin position="148"/>
        <end position="157"/>
    </location>
</feature>
<proteinExistence type="predicted"/>